<feature type="domain" description="Suppressor of forked" evidence="5">
    <location>
        <begin position="609"/>
        <end position="912"/>
    </location>
</feature>
<accession>A0A7S1FMZ0</accession>
<dbReference type="InterPro" id="IPR011990">
    <property type="entry name" value="TPR-like_helical_dom_sf"/>
</dbReference>
<feature type="compositionally biased region" description="Acidic residues" evidence="4">
    <location>
        <begin position="127"/>
        <end position="147"/>
    </location>
</feature>
<evidence type="ECO:0000256" key="1">
    <source>
        <dbReference type="ARBA" id="ARBA00004123"/>
    </source>
</evidence>
<dbReference type="Pfam" id="PF05843">
    <property type="entry name" value="Suf"/>
    <property type="match status" value="1"/>
</dbReference>
<comment type="subcellular location">
    <subcellularLocation>
        <location evidence="1">Nucleus</location>
    </subcellularLocation>
</comment>
<evidence type="ECO:0000256" key="2">
    <source>
        <dbReference type="ARBA" id="ARBA00022737"/>
    </source>
</evidence>
<dbReference type="InterPro" id="IPR045243">
    <property type="entry name" value="Rna14-like"/>
</dbReference>
<feature type="compositionally biased region" description="Acidic residues" evidence="4">
    <location>
        <begin position="941"/>
        <end position="951"/>
    </location>
</feature>
<dbReference type="InterPro" id="IPR003107">
    <property type="entry name" value="HAT"/>
</dbReference>
<dbReference type="PANTHER" id="PTHR19980">
    <property type="entry name" value="RNA CLEAVAGE STIMULATION FACTOR"/>
    <property type="match status" value="1"/>
</dbReference>
<evidence type="ECO:0000313" key="6">
    <source>
        <dbReference type="EMBL" id="CAD8878595.1"/>
    </source>
</evidence>
<feature type="compositionally biased region" description="Polar residues" evidence="4">
    <location>
        <begin position="920"/>
        <end position="933"/>
    </location>
</feature>
<dbReference type="PANTHER" id="PTHR19980:SF0">
    <property type="entry name" value="CLEAVAGE STIMULATION FACTOR SUBUNIT 3"/>
    <property type="match status" value="1"/>
</dbReference>
<dbReference type="GO" id="GO:0005634">
    <property type="term" value="C:nucleus"/>
    <property type="evidence" value="ECO:0007669"/>
    <property type="project" value="UniProtKB-SubCell"/>
</dbReference>
<proteinExistence type="predicted"/>
<dbReference type="AlphaFoldDB" id="A0A7S1FMZ0"/>
<reference evidence="6" key="1">
    <citation type="submission" date="2021-01" db="EMBL/GenBank/DDBJ databases">
        <authorList>
            <person name="Corre E."/>
            <person name="Pelletier E."/>
            <person name="Niang G."/>
            <person name="Scheremetjew M."/>
            <person name="Finn R."/>
            <person name="Kale V."/>
            <person name="Holt S."/>
            <person name="Cochrane G."/>
            <person name="Meng A."/>
            <person name="Brown T."/>
            <person name="Cohen L."/>
        </authorList>
    </citation>
    <scope>NUCLEOTIDE SEQUENCE</scope>
    <source>
        <strain evidence="6">308</strain>
    </source>
</reference>
<dbReference type="SUPFAM" id="SSF48452">
    <property type="entry name" value="TPR-like"/>
    <property type="match status" value="1"/>
</dbReference>
<dbReference type="GO" id="GO:0031124">
    <property type="term" value="P:mRNA 3'-end processing"/>
    <property type="evidence" value="ECO:0007669"/>
    <property type="project" value="InterPro"/>
</dbReference>
<dbReference type="SMART" id="SM00386">
    <property type="entry name" value="HAT"/>
    <property type="match status" value="3"/>
</dbReference>
<evidence type="ECO:0000259" key="5">
    <source>
        <dbReference type="Pfam" id="PF05843"/>
    </source>
</evidence>
<feature type="compositionally biased region" description="Basic and acidic residues" evidence="4">
    <location>
        <begin position="442"/>
        <end position="466"/>
    </location>
</feature>
<keyword evidence="2" id="KW-0677">Repeat</keyword>
<dbReference type="EMBL" id="HBFR01007997">
    <property type="protein sequence ID" value="CAD8878595.1"/>
    <property type="molecule type" value="Transcribed_RNA"/>
</dbReference>
<name>A0A7S1FMZ0_9STRA</name>
<feature type="region of interest" description="Disordered" evidence="4">
    <location>
        <begin position="442"/>
        <end position="468"/>
    </location>
</feature>
<dbReference type="Gene3D" id="1.25.40.10">
    <property type="entry name" value="Tetratricopeptide repeat domain"/>
    <property type="match status" value="1"/>
</dbReference>
<feature type="region of interest" description="Disordered" evidence="4">
    <location>
        <begin position="920"/>
        <end position="951"/>
    </location>
</feature>
<feature type="compositionally biased region" description="Acidic residues" evidence="4">
    <location>
        <begin position="33"/>
        <end position="45"/>
    </location>
</feature>
<feature type="region of interest" description="Disordered" evidence="4">
    <location>
        <begin position="683"/>
        <end position="727"/>
    </location>
</feature>
<evidence type="ECO:0000256" key="3">
    <source>
        <dbReference type="ARBA" id="ARBA00023242"/>
    </source>
</evidence>
<dbReference type="InterPro" id="IPR008847">
    <property type="entry name" value="Suf"/>
</dbReference>
<sequence length="1092" mass="118455">MDDEVNPNVGAADFAVSEETPDTDVIVSASADKEDEDLFGSDDDDDSKKDVQVGDGTSAPLVADTSAKPETRADPSSADGDDGAPLPPVKSNDFETPPPSAEEDGVGTLPLPSKDIDVDAPPPFAKDDDDDDDLFGSDDDDDEDNDGDKDNNKIIKGFVVPASKEIEDEDAMFVDEKIEGDIASNKANQDSSSLTFTTPTVLPSALISLSKSVPIWLRVNELSTTKHHTGITSGPILPPALPLPDDDLNSADHLPLQARIASLLHEDPSNAALPGGSSSGSSARLIAALTQCLTFQKVIFKESSSQTESTEMVDTAALPVTTRTKYLLACNDADTSEGFLTTALLSEVTRRGRARRREDGGNPTSSHVRSPVVGVPECYGLVLAVYGRCGRIWTDLVRWMMAEMKDCGEGESDVKMRDGYKKCIGRVFREVLGARYMGDKTEEEKQIEKAADEGKENEGDAEKEPRLLPPKFSSRTVRQHVTLGPLSHHAPLWLLYITAVSTDPATTALPLPQSRDIILSAYEEAIEVAGTAIDCYLLWRSYVTYVKALLLTLSQQQQQGVTGTTASALPSTSHETIMVQAATITTLPSLQMLLTNTCRTAAGLQINILLRQVYQRALAVPQFNMEELWREYELFERILGTLTSGGAATGAGGGGGEQLTAQLLAEMAGVFATARAAHAEREVSTLERDRLPVAPRRRPTKSSRTSTGAVGPAGVDPSDDGEGPVDDPSAPLIRRWIKFLARERTNPLRVAPGAYGLHIRQCFREFSCVMSRHPEVWEAWAAWEREGHGGGGLDAADAVLEAAIACPLRAWSLPEDILSSADWKKQEGDDMIDPECGYYVAAVGPACPDSVLLHLVRSELLESAGQPLRAMNIMWSFCMRYPSALSFIHLQRLVRRHIGMTAAREVFALSRRILRDPNTNSKKNDLATVSGTAAASKEDGSGADEGEEEEDADVMAECAAVMYVKAISGRDVKDSYVWVGEEDWQLAHKRLGVTNDVGMNNINARAAHRPIIANQGNYNDGSQLVLHQMDNVNKNAKIQDDETKNSSLLAVGSISSYRPPKRLTIGVMTWHVYAAHAHMELHTNRLPHILSR</sequence>
<evidence type="ECO:0000256" key="4">
    <source>
        <dbReference type="SAM" id="MobiDB-lite"/>
    </source>
</evidence>
<organism evidence="6">
    <name type="scientific">Corethron hystrix</name>
    <dbReference type="NCBI Taxonomy" id="216773"/>
    <lineage>
        <taxon>Eukaryota</taxon>
        <taxon>Sar</taxon>
        <taxon>Stramenopiles</taxon>
        <taxon>Ochrophyta</taxon>
        <taxon>Bacillariophyta</taxon>
        <taxon>Coscinodiscophyceae</taxon>
        <taxon>Corethrophycidae</taxon>
        <taxon>Corethrales</taxon>
        <taxon>Corethraceae</taxon>
        <taxon>Corethron</taxon>
    </lineage>
</organism>
<protein>
    <recommendedName>
        <fullName evidence="5">Suppressor of forked domain-containing protein</fullName>
    </recommendedName>
</protein>
<feature type="region of interest" description="Disordered" evidence="4">
    <location>
        <begin position="1"/>
        <end position="153"/>
    </location>
</feature>
<gene>
    <name evidence="6" type="ORF">CHYS00102_LOCUS5779</name>
</gene>
<dbReference type="GO" id="GO:0003729">
    <property type="term" value="F:mRNA binding"/>
    <property type="evidence" value="ECO:0007669"/>
    <property type="project" value="TreeGrafter"/>
</dbReference>
<keyword evidence="3" id="KW-0539">Nucleus</keyword>